<dbReference type="InterPro" id="IPR036271">
    <property type="entry name" value="Tet_transcr_reg_TetR-rel_C_sf"/>
</dbReference>
<proteinExistence type="predicted"/>
<name>A0ABW6I9E4_9CYAN</name>
<dbReference type="Proteomes" id="UP001600165">
    <property type="component" value="Unassembled WGS sequence"/>
</dbReference>
<dbReference type="InterPro" id="IPR001647">
    <property type="entry name" value="HTH_TetR"/>
</dbReference>
<dbReference type="Gene3D" id="1.10.10.60">
    <property type="entry name" value="Homeodomain-like"/>
    <property type="match status" value="1"/>
</dbReference>
<dbReference type="SUPFAM" id="SSF48498">
    <property type="entry name" value="Tetracyclin repressor-like, C-terminal domain"/>
    <property type="match status" value="1"/>
</dbReference>
<comment type="caution">
    <text evidence="6">The sequence shown here is derived from an EMBL/GenBank/DDBJ whole genome shotgun (WGS) entry which is preliminary data.</text>
</comment>
<sequence>MGQTSRRAAKTRERLLKAAIAVFSTEGIVGATTREIAQVAEVSEVTLFRHFQSKDQLLAAVAAHITALQSEALTHQDEWTQDLRRDLLAYAQLHDTMLEEHEALLRMFIGEAKRHPDESLQVLRQYFLPLREKLIAYLRGCVERGSVRADVDVFLAVDQFTGMLLAGMLRRHVVPVERGYDRDRYVSGCVDLFVNGISAAITPSRPAS</sequence>
<accession>A0ABW6I9E4</accession>
<evidence type="ECO:0000259" key="5">
    <source>
        <dbReference type="PROSITE" id="PS50977"/>
    </source>
</evidence>
<organism evidence="6 7">
    <name type="scientific">Almyronema epifaneia S1</name>
    <dbReference type="NCBI Taxonomy" id="2991925"/>
    <lineage>
        <taxon>Bacteria</taxon>
        <taxon>Bacillati</taxon>
        <taxon>Cyanobacteriota</taxon>
        <taxon>Cyanophyceae</taxon>
        <taxon>Nodosilineales</taxon>
        <taxon>Nodosilineaceae</taxon>
        <taxon>Almyronema</taxon>
        <taxon>Almyronema epifaneia</taxon>
    </lineage>
</organism>
<dbReference type="InterPro" id="IPR011075">
    <property type="entry name" value="TetR_C"/>
</dbReference>
<protein>
    <submittedName>
        <fullName evidence="6">TetR/AcrR family transcriptional regulator</fullName>
    </submittedName>
</protein>
<dbReference type="PROSITE" id="PS50977">
    <property type="entry name" value="HTH_TETR_2"/>
    <property type="match status" value="1"/>
</dbReference>
<keyword evidence="3" id="KW-0804">Transcription</keyword>
<dbReference type="Pfam" id="PF00440">
    <property type="entry name" value="TetR_N"/>
    <property type="match status" value="1"/>
</dbReference>
<dbReference type="Gene3D" id="1.10.357.10">
    <property type="entry name" value="Tetracycline Repressor, domain 2"/>
    <property type="match status" value="1"/>
</dbReference>
<evidence type="ECO:0000256" key="3">
    <source>
        <dbReference type="ARBA" id="ARBA00023163"/>
    </source>
</evidence>
<evidence type="ECO:0000256" key="4">
    <source>
        <dbReference type="PROSITE-ProRule" id="PRU00335"/>
    </source>
</evidence>
<dbReference type="InterPro" id="IPR050109">
    <property type="entry name" value="HTH-type_TetR-like_transc_reg"/>
</dbReference>
<dbReference type="EMBL" id="JBHZOL010000004">
    <property type="protein sequence ID" value="MFE4104771.1"/>
    <property type="molecule type" value="Genomic_DNA"/>
</dbReference>
<dbReference type="PRINTS" id="PR00455">
    <property type="entry name" value="HTHTETR"/>
</dbReference>
<evidence type="ECO:0000256" key="2">
    <source>
        <dbReference type="ARBA" id="ARBA00023125"/>
    </source>
</evidence>
<keyword evidence="1" id="KW-0805">Transcription regulation</keyword>
<keyword evidence="7" id="KW-1185">Reference proteome</keyword>
<dbReference type="SUPFAM" id="SSF46689">
    <property type="entry name" value="Homeodomain-like"/>
    <property type="match status" value="1"/>
</dbReference>
<dbReference type="RefSeq" id="WP_377960374.1">
    <property type="nucleotide sequence ID" value="NZ_JBHZOL010000004.1"/>
</dbReference>
<evidence type="ECO:0000313" key="6">
    <source>
        <dbReference type="EMBL" id="MFE4104771.1"/>
    </source>
</evidence>
<evidence type="ECO:0000313" key="7">
    <source>
        <dbReference type="Proteomes" id="UP001600165"/>
    </source>
</evidence>
<evidence type="ECO:0000256" key="1">
    <source>
        <dbReference type="ARBA" id="ARBA00023015"/>
    </source>
</evidence>
<feature type="DNA-binding region" description="H-T-H motif" evidence="4">
    <location>
        <begin position="32"/>
        <end position="51"/>
    </location>
</feature>
<dbReference type="Pfam" id="PF16859">
    <property type="entry name" value="TetR_C_11"/>
    <property type="match status" value="1"/>
</dbReference>
<dbReference type="InterPro" id="IPR009057">
    <property type="entry name" value="Homeodomain-like_sf"/>
</dbReference>
<feature type="domain" description="HTH tetR-type" evidence="5">
    <location>
        <begin position="9"/>
        <end position="69"/>
    </location>
</feature>
<dbReference type="PANTHER" id="PTHR30055:SF226">
    <property type="entry name" value="HTH-TYPE TRANSCRIPTIONAL REGULATOR PKSA"/>
    <property type="match status" value="1"/>
</dbReference>
<reference evidence="6 7" key="1">
    <citation type="submission" date="2024-10" db="EMBL/GenBank/DDBJ databases">
        <authorList>
            <person name="Ratan Roy A."/>
            <person name="Morales Sandoval P.H."/>
            <person name="De Los Santos Villalobos S."/>
            <person name="Chakraborty S."/>
            <person name="Mukherjee J."/>
        </authorList>
    </citation>
    <scope>NUCLEOTIDE SEQUENCE [LARGE SCALE GENOMIC DNA]</scope>
    <source>
        <strain evidence="6 7">S1</strain>
    </source>
</reference>
<keyword evidence="2 4" id="KW-0238">DNA-binding</keyword>
<dbReference type="PANTHER" id="PTHR30055">
    <property type="entry name" value="HTH-TYPE TRANSCRIPTIONAL REGULATOR RUTR"/>
    <property type="match status" value="1"/>
</dbReference>
<gene>
    <name evidence="6" type="ORF">ACFVKH_00685</name>
</gene>